<dbReference type="GeneID" id="28737889"/>
<evidence type="ECO:0000256" key="1">
    <source>
        <dbReference type="SAM" id="MobiDB-lite"/>
    </source>
</evidence>
<dbReference type="Proteomes" id="UP000038010">
    <property type="component" value="Unassembled WGS sequence"/>
</dbReference>
<feature type="region of interest" description="Disordered" evidence="1">
    <location>
        <begin position="100"/>
        <end position="128"/>
    </location>
</feature>
<accession>A0A0N0NLB5</accession>
<dbReference type="VEuPathDB" id="FungiDB:AB675_5771"/>
<reference evidence="2 3" key="1">
    <citation type="submission" date="2015-06" db="EMBL/GenBank/DDBJ databases">
        <title>Draft genome of the ant-associated black yeast Phialophora attae CBS 131958.</title>
        <authorList>
            <person name="Moreno L.F."/>
            <person name="Stielow B.J."/>
            <person name="de Hoog S."/>
            <person name="Vicente V.A."/>
            <person name="Weiss V.A."/>
            <person name="de Vries M."/>
            <person name="Cruz L.M."/>
            <person name="Souza E.M."/>
        </authorList>
    </citation>
    <scope>NUCLEOTIDE SEQUENCE [LARGE SCALE GENOMIC DNA]</scope>
    <source>
        <strain evidence="2 3">CBS 131958</strain>
    </source>
</reference>
<organism evidence="2 3">
    <name type="scientific">Cyphellophora attinorum</name>
    <dbReference type="NCBI Taxonomy" id="1664694"/>
    <lineage>
        <taxon>Eukaryota</taxon>
        <taxon>Fungi</taxon>
        <taxon>Dikarya</taxon>
        <taxon>Ascomycota</taxon>
        <taxon>Pezizomycotina</taxon>
        <taxon>Eurotiomycetes</taxon>
        <taxon>Chaetothyriomycetidae</taxon>
        <taxon>Chaetothyriales</taxon>
        <taxon>Cyphellophoraceae</taxon>
        <taxon>Cyphellophora</taxon>
    </lineage>
</organism>
<proteinExistence type="predicted"/>
<keyword evidence="3" id="KW-1185">Reference proteome</keyword>
<dbReference type="AlphaFoldDB" id="A0A0N0NLB5"/>
<name>A0A0N0NLB5_9EURO</name>
<gene>
    <name evidence="2" type="ORF">AB675_5771</name>
</gene>
<protein>
    <submittedName>
        <fullName evidence="2">Uncharacterized protein</fullName>
    </submittedName>
</protein>
<feature type="compositionally biased region" description="Low complexity" evidence="1">
    <location>
        <begin position="100"/>
        <end position="115"/>
    </location>
</feature>
<dbReference type="OrthoDB" id="5376498at2759"/>
<dbReference type="EMBL" id="LFJN01000017">
    <property type="protein sequence ID" value="KPI38849.1"/>
    <property type="molecule type" value="Genomic_DNA"/>
</dbReference>
<sequence>MSTAAVPAIDSITTLPQPSHITLLLKHAKSTVFLSVSPQQPFTSIKSLLLSALQARNITLLSSSDGTSTSLPSSPDGIELGVLVDKKDASRGWTLLDSSTAATPKSTTKSKAKAATSKDDPDTPAGAGLADGSWLAYRVKKEGSSDDVSVDENGDVVVDMEGDQGWYVVLPSFEEDEAMDGDGDDAEMDGVEVEVPAVANEKVTKKTKD</sequence>
<dbReference type="RefSeq" id="XP_017998812.1">
    <property type="nucleotide sequence ID" value="XM_018146009.1"/>
</dbReference>
<evidence type="ECO:0000313" key="2">
    <source>
        <dbReference type="EMBL" id="KPI38849.1"/>
    </source>
</evidence>
<evidence type="ECO:0000313" key="3">
    <source>
        <dbReference type="Proteomes" id="UP000038010"/>
    </source>
</evidence>
<comment type="caution">
    <text evidence="2">The sequence shown here is derived from an EMBL/GenBank/DDBJ whole genome shotgun (WGS) entry which is preliminary data.</text>
</comment>